<reference evidence="3" key="1">
    <citation type="submission" date="2022-06" db="EMBL/GenBank/DDBJ databases">
        <title>Leptospira isolates from biofilms formed at urban environments.</title>
        <authorList>
            <person name="Ribeiro P.S."/>
            <person name="Sousa T."/>
            <person name="Carvalho N."/>
            <person name="Aburjaile F."/>
            <person name="Neves F."/>
            <person name="Oliveira D."/>
            <person name="Blanco L."/>
            <person name="Lima J."/>
            <person name="Costa F."/>
            <person name="Brenig B."/>
            <person name="Soares S."/>
            <person name="Ramos R."/>
            <person name="Goes-Neto A."/>
            <person name="Matiuzzi M."/>
            <person name="Azevedo V."/>
            <person name="Ristow P."/>
        </authorList>
    </citation>
    <scope>NUCLEOTIDE SEQUENCE</scope>
    <source>
        <strain evidence="3">VSF7</strain>
    </source>
</reference>
<proteinExistence type="predicted"/>
<protein>
    <submittedName>
        <fullName evidence="3">YcxB family protein</fullName>
    </submittedName>
</protein>
<evidence type="ECO:0000256" key="1">
    <source>
        <dbReference type="SAM" id="Phobius"/>
    </source>
</evidence>
<gene>
    <name evidence="3" type="ORF">ND810_18795</name>
</gene>
<dbReference type="Pfam" id="PF14317">
    <property type="entry name" value="YcxB"/>
    <property type="match status" value="1"/>
</dbReference>
<feature type="transmembrane region" description="Helical" evidence="1">
    <location>
        <begin position="68"/>
        <end position="85"/>
    </location>
</feature>
<comment type="caution">
    <text evidence="3">The sequence shown here is derived from an EMBL/GenBank/DDBJ whole genome shotgun (WGS) entry which is preliminary data.</text>
</comment>
<keyword evidence="1" id="KW-0812">Transmembrane</keyword>
<dbReference type="EMBL" id="JAMQQD010000014">
    <property type="protein sequence ID" value="MCW7517223.1"/>
    <property type="molecule type" value="Genomic_DNA"/>
</dbReference>
<evidence type="ECO:0000313" key="4">
    <source>
        <dbReference type="Proteomes" id="UP001209694"/>
    </source>
</evidence>
<dbReference type="AlphaFoldDB" id="A0AAW5VA68"/>
<feature type="domain" description="YcxB-like C-terminal" evidence="2">
    <location>
        <begin position="107"/>
        <end position="160"/>
    </location>
</feature>
<evidence type="ECO:0000259" key="2">
    <source>
        <dbReference type="Pfam" id="PF14317"/>
    </source>
</evidence>
<dbReference type="RefSeq" id="WP_409036521.1">
    <property type="nucleotide sequence ID" value="NZ_JAMQQD010000014.1"/>
</dbReference>
<dbReference type="InterPro" id="IPR025588">
    <property type="entry name" value="YcxB-like_C"/>
</dbReference>
<keyword evidence="1" id="KW-0472">Membrane</keyword>
<accession>A0AAW5VA68</accession>
<evidence type="ECO:0000313" key="3">
    <source>
        <dbReference type="EMBL" id="MCW7517223.1"/>
    </source>
</evidence>
<sequence>MNVDDTLKFDYNIVEDDIIIFQNFINKRLPYNYKIPLYVLRSIIIVVSFSGIYDLIYNFNLIFSDYKFYMLSFSLITLSIVINYSEKYIFKNSNLINSRIGKFSISLNDKGIIRTGEFFKSELKWNSFKFYVKNNDYLYLMLSDFEGIIIPLKDLPLELIANFERTIKDCFA</sequence>
<feature type="transmembrane region" description="Helical" evidence="1">
    <location>
        <begin position="35"/>
        <end position="56"/>
    </location>
</feature>
<organism evidence="3 4">
    <name type="scientific">Leptospira levettii</name>
    <dbReference type="NCBI Taxonomy" id="2023178"/>
    <lineage>
        <taxon>Bacteria</taxon>
        <taxon>Pseudomonadati</taxon>
        <taxon>Spirochaetota</taxon>
        <taxon>Spirochaetia</taxon>
        <taxon>Leptospirales</taxon>
        <taxon>Leptospiraceae</taxon>
        <taxon>Leptospira</taxon>
    </lineage>
</organism>
<name>A0AAW5VA68_9LEPT</name>
<dbReference type="Proteomes" id="UP001209694">
    <property type="component" value="Unassembled WGS sequence"/>
</dbReference>
<keyword evidence="1" id="KW-1133">Transmembrane helix</keyword>